<dbReference type="Proteomes" id="UP000037035">
    <property type="component" value="Unassembled WGS sequence"/>
</dbReference>
<evidence type="ECO:0000313" key="2">
    <source>
        <dbReference type="EMBL" id="KNZ62309.1"/>
    </source>
</evidence>
<dbReference type="PANTHER" id="PTHR33324:SF2">
    <property type="entry name" value="MYB_SANT-LIKE DNA-BINDING DOMAIN-CONTAINING PROTEIN"/>
    <property type="match status" value="1"/>
</dbReference>
<feature type="compositionally biased region" description="Low complexity" evidence="1">
    <location>
        <begin position="202"/>
        <end position="214"/>
    </location>
</feature>
<sequence length="220" mass="24326">MYLGITQKINDLQTTYNSACDWKQNTGAGILESDLENGIKTVEGTGTHFTPLWDQDKSPNLFSQGLQSLLAIKLLRIPPTGLVETCRQILSSAQDAEDTDHNGTPTPATTSNSSDPKKKKKKKRCTSSTSQKSASACKSKGKKNPEDFYMQSMFTKHQAQMTKAQAIAAKAEFSYMKQLRELGLEFEEIKKMLEKEFPEIPDLLNESGSLSSSESSDDDT</sequence>
<protein>
    <recommendedName>
        <fullName evidence="4">No apical meristem-associated C-terminal domain-containing protein</fullName>
    </recommendedName>
</protein>
<feature type="region of interest" description="Disordered" evidence="1">
    <location>
        <begin position="200"/>
        <end position="220"/>
    </location>
</feature>
<evidence type="ECO:0000256" key="1">
    <source>
        <dbReference type="SAM" id="MobiDB-lite"/>
    </source>
</evidence>
<comment type="caution">
    <text evidence="2">The sequence shown here is derived from an EMBL/GenBank/DDBJ whole genome shotgun (WGS) entry which is preliminary data.</text>
</comment>
<feature type="region of interest" description="Disordered" evidence="1">
    <location>
        <begin position="94"/>
        <end position="143"/>
    </location>
</feature>
<dbReference type="VEuPathDB" id="FungiDB:VP01_1288g11"/>
<gene>
    <name evidence="2" type="ORF">VP01_1288g11</name>
</gene>
<evidence type="ECO:0000313" key="3">
    <source>
        <dbReference type="Proteomes" id="UP000037035"/>
    </source>
</evidence>
<name>A0A0L6VNL5_9BASI</name>
<dbReference type="EMBL" id="LAVV01003209">
    <property type="protein sequence ID" value="KNZ62309.1"/>
    <property type="molecule type" value="Genomic_DNA"/>
</dbReference>
<dbReference type="OrthoDB" id="8015427at2759"/>
<dbReference type="AlphaFoldDB" id="A0A0L6VNL5"/>
<feature type="compositionally biased region" description="Low complexity" evidence="1">
    <location>
        <begin position="126"/>
        <end position="138"/>
    </location>
</feature>
<organism evidence="2 3">
    <name type="scientific">Puccinia sorghi</name>
    <dbReference type="NCBI Taxonomy" id="27349"/>
    <lineage>
        <taxon>Eukaryota</taxon>
        <taxon>Fungi</taxon>
        <taxon>Dikarya</taxon>
        <taxon>Basidiomycota</taxon>
        <taxon>Pucciniomycotina</taxon>
        <taxon>Pucciniomycetes</taxon>
        <taxon>Pucciniales</taxon>
        <taxon>Pucciniaceae</taxon>
        <taxon>Puccinia</taxon>
    </lineage>
</organism>
<dbReference type="PANTHER" id="PTHR33324">
    <property type="entry name" value="EXPRESSED PROTEIN"/>
    <property type="match status" value="1"/>
</dbReference>
<accession>A0A0L6VNL5</accession>
<keyword evidence="3" id="KW-1185">Reference proteome</keyword>
<proteinExistence type="predicted"/>
<evidence type="ECO:0008006" key="4">
    <source>
        <dbReference type="Google" id="ProtNLM"/>
    </source>
</evidence>
<reference evidence="2" key="1">
    <citation type="submission" date="2015-08" db="EMBL/GenBank/DDBJ databases">
        <title>Next Generation Sequencing and Analysis of the Genome of Puccinia sorghi L Schw, the Causal Agent of Maize Common Rust.</title>
        <authorList>
            <person name="Rochi L."/>
            <person name="Burguener G."/>
            <person name="Darino M."/>
            <person name="Turjanski A."/>
            <person name="Kreff E."/>
            <person name="Dieguez M.J."/>
            <person name="Sacco F."/>
        </authorList>
    </citation>
    <scope>NUCLEOTIDE SEQUENCE [LARGE SCALE GENOMIC DNA]</scope>
    <source>
        <strain evidence="2">RO10H11247</strain>
    </source>
</reference>